<comment type="caution">
    <text evidence="1">The sequence shown here is derived from an EMBL/GenBank/DDBJ whole genome shotgun (WGS) entry which is preliminary data.</text>
</comment>
<sequence>MHTIIENSILKANEDLFSETRLLNEVASVGAYDFQGAKEILYLSPMKNILYVNKRVKGGDGSGSDWTNAIVELADALLWAYANREKGLWTKDNPLQIWVASGVYNPLYSPEHGKDFTATPGDMRDRAFLLVKNVQLFGGFPASGSPGMEDRVLKAKGGSGSILSGDYDGNDSAIGKGRYLQLTNRTNNAFHVVIAAGDMGERSLLDGFTITGGGSENKGTFIRINSESFSRSCGGGIYNVLTAGSVTFRNLEIIDNMASSSSSYAYGGGVYNENKGTGATRWFNNTVKSNTVSCSSLAAATFGGGVYNQNSAESTMLWKENVIENNIAVSTSLAYGGGVYNVNEGSMLWTDNIIGFNTATSVAMSYGGGYSIATPV</sequence>
<dbReference type="InterPro" id="IPR011050">
    <property type="entry name" value="Pectin_lyase_fold/virulence"/>
</dbReference>
<protein>
    <recommendedName>
        <fullName evidence="3">Right handed beta helix domain-containing protein</fullName>
    </recommendedName>
</protein>
<reference evidence="2" key="1">
    <citation type="journal article" date="2019" name="Int. J. Syst. Evol. Microbiol.">
        <title>The Global Catalogue of Microorganisms (GCM) 10K type strain sequencing project: providing services to taxonomists for standard genome sequencing and annotation.</title>
        <authorList>
            <consortium name="The Broad Institute Genomics Platform"/>
            <consortium name="The Broad Institute Genome Sequencing Center for Infectious Disease"/>
            <person name="Wu L."/>
            <person name="Ma J."/>
        </authorList>
    </citation>
    <scope>NUCLEOTIDE SEQUENCE [LARGE SCALE GENOMIC DNA]</scope>
    <source>
        <strain evidence="2">KCTC 52298</strain>
    </source>
</reference>
<dbReference type="SUPFAM" id="SSF51126">
    <property type="entry name" value="Pectin lyase-like"/>
    <property type="match status" value="1"/>
</dbReference>
<evidence type="ECO:0000313" key="2">
    <source>
        <dbReference type="Proteomes" id="UP001597440"/>
    </source>
</evidence>
<evidence type="ECO:0000313" key="1">
    <source>
        <dbReference type="EMBL" id="MFD2556242.1"/>
    </source>
</evidence>
<name>A0ABW5L8L9_9SPHI</name>
<gene>
    <name evidence="1" type="ORF">ACFSQW_17745</name>
</gene>
<evidence type="ECO:0008006" key="3">
    <source>
        <dbReference type="Google" id="ProtNLM"/>
    </source>
</evidence>
<proteinExistence type="predicted"/>
<accession>A0ABW5L8L9</accession>
<keyword evidence="2" id="KW-1185">Reference proteome</keyword>
<dbReference type="Proteomes" id="UP001597440">
    <property type="component" value="Unassembled WGS sequence"/>
</dbReference>
<dbReference type="EMBL" id="JBHULD010000018">
    <property type="protein sequence ID" value="MFD2556242.1"/>
    <property type="molecule type" value="Genomic_DNA"/>
</dbReference>
<organism evidence="1 2">
    <name type="scientific">Sphingobacterium tabacisoli</name>
    <dbReference type="NCBI Taxonomy" id="2044855"/>
    <lineage>
        <taxon>Bacteria</taxon>
        <taxon>Pseudomonadati</taxon>
        <taxon>Bacteroidota</taxon>
        <taxon>Sphingobacteriia</taxon>
        <taxon>Sphingobacteriales</taxon>
        <taxon>Sphingobacteriaceae</taxon>
        <taxon>Sphingobacterium</taxon>
    </lineage>
</organism>